<protein>
    <submittedName>
        <fullName evidence="1">Uncharacterized protein</fullName>
    </submittedName>
</protein>
<sequence length="163" mass="17600">MRCACAWWSPPVSPAAVADSPAASVQLQQPMALKAARPAARPAFASAAQTDGDKAQAVVDLNLSSHTMPVPCLIWRCWPWCGRWLAKIALCVSQSRAITAPALFSHSPSLVHTRARVVLGLILSASWMAARHREASQPTEVAYLITFYSNIVVDGPPWLIITT</sequence>
<evidence type="ECO:0000313" key="1">
    <source>
        <dbReference type="EMBL" id="PTB54905.1"/>
    </source>
</evidence>
<gene>
    <name evidence="1" type="ORF">M431DRAFT_433197</name>
</gene>
<dbReference type="Proteomes" id="UP000241690">
    <property type="component" value="Unassembled WGS sequence"/>
</dbReference>
<name>A0A2T4ACT9_TRIHA</name>
<dbReference type="EMBL" id="KZ679680">
    <property type="protein sequence ID" value="PTB54905.1"/>
    <property type="molecule type" value="Genomic_DNA"/>
</dbReference>
<evidence type="ECO:0000313" key="2">
    <source>
        <dbReference type="Proteomes" id="UP000241690"/>
    </source>
</evidence>
<accession>A0A2T4ACT9</accession>
<reference evidence="1 2" key="1">
    <citation type="submission" date="2016-07" db="EMBL/GenBank/DDBJ databases">
        <title>Multiple horizontal gene transfer events from other fungi enriched the ability of initially mycotrophic Trichoderma (Ascomycota) to feed on dead plant biomass.</title>
        <authorList>
            <consortium name="DOE Joint Genome Institute"/>
            <person name="Aerts A."/>
            <person name="Atanasova L."/>
            <person name="Chenthamara K."/>
            <person name="Zhang J."/>
            <person name="Grujic M."/>
            <person name="Henrissat B."/>
            <person name="Kuo A."/>
            <person name="Salamov A."/>
            <person name="Lipzen A."/>
            <person name="Labutti K."/>
            <person name="Barry K."/>
            <person name="Miao Y."/>
            <person name="Rahimi M.J."/>
            <person name="Shen Q."/>
            <person name="Grigoriev I.V."/>
            <person name="Kubicek C.P."/>
            <person name="Druzhinina I.S."/>
        </authorList>
    </citation>
    <scope>NUCLEOTIDE SEQUENCE [LARGE SCALE GENOMIC DNA]</scope>
    <source>
        <strain evidence="1 2">CBS 226.95</strain>
    </source>
</reference>
<organism evidence="1 2">
    <name type="scientific">Trichoderma harzianum CBS 226.95</name>
    <dbReference type="NCBI Taxonomy" id="983964"/>
    <lineage>
        <taxon>Eukaryota</taxon>
        <taxon>Fungi</taxon>
        <taxon>Dikarya</taxon>
        <taxon>Ascomycota</taxon>
        <taxon>Pezizomycotina</taxon>
        <taxon>Sordariomycetes</taxon>
        <taxon>Hypocreomycetidae</taxon>
        <taxon>Hypocreales</taxon>
        <taxon>Hypocreaceae</taxon>
        <taxon>Trichoderma</taxon>
    </lineage>
</organism>
<dbReference type="GeneID" id="36623680"/>
<dbReference type="AlphaFoldDB" id="A0A2T4ACT9"/>
<keyword evidence="2" id="KW-1185">Reference proteome</keyword>
<proteinExistence type="predicted"/>
<dbReference type="RefSeq" id="XP_024774582.1">
    <property type="nucleotide sequence ID" value="XM_024915114.1"/>
</dbReference>